<evidence type="ECO:0000313" key="4">
    <source>
        <dbReference type="Proteomes" id="UP000198701"/>
    </source>
</evidence>
<dbReference type="PANTHER" id="PTHR43364">
    <property type="entry name" value="NADH-SPECIFIC METHYLGLYOXAL REDUCTASE-RELATED"/>
    <property type="match status" value="1"/>
</dbReference>
<dbReference type="STRING" id="386301.SAMN05216282_1278"/>
<accession>A0A1G9H684</accession>
<dbReference type="PRINTS" id="PR00069">
    <property type="entry name" value="ALDKETRDTASE"/>
</dbReference>
<keyword evidence="4" id="KW-1185">Reference proteome</keyword>
<dbReference type="EMBL" id="FNFU01000027">
    <property type="protein sequence ID" value="SDL08496.1"/>
    <property type="molecule type" value="Genomic_DNA"/>
</dbReference>
<dbReference type="AlphaFoldDB" id="A0A1G9H684"/>
<evidence type="ECO:0000313" key="3">
    <source>
        <dbReference type="EMBL" id="SDL08496.1"/>
    </source>
</evidence>
<protein>
    <submittedName>
        <fullName evidence="3">Predicted oxidoreductase</fullName>
    </submittedName>
</protein>
<reference evidence="3 4" key="1">
    <citation type="submission" date="2016-10" db="EMBL/GenBank/DDBJ databases">
        <authorList>
            <person name="de Groot N.N."/>
        </authorList>
    </citation>
    <scope>NUCLEOTIDE SEQUENCE [LARGE SCALE GENOMIC DNA]</scope>
    <source>
        <strain evidence="3 4">CGMCC 1.5382</strain>
    </source>
</reference>
<sequence>MHGTHVAGLDLPISHVALGTMTFGDTVDAATAASLIDAALDAGITVIDTANVYAGGASEEILASLLPKRRDSVLLASKAGMPNPDAGEHSPLSDAGLRRSVSGSLRRLGVERIDLFYLHQPDRATPLEETMGAVAELVRQGTIGALGVSNFAAWQISELNYVADAIGTPRPVVAQQLFNLVARRIEEEYLEFAGATGLLTMVYNPLGGGLLTGSHRFAELPTEGRFGSSKLAEMYKQRYWDPRLFTAIDSLAKIAAGAGITLIELSLRWLMNRPDVGAILLGASRLEQLHSNILAAEKGPLAADVIAACDDVGLTLRGPMANYNR</sequence>
<dbReference type="PANTHER" id="PTHR43364:SF4">
    <property type="entry name" value="NAD(P)-LINKED OXIDOREDUCTASE SUPERFAMILY PROTEIN"/>
    <property type="match status" value="1"/>
</dbReference>
<name>A0A1G9H684_9MICO</name>
<dbReference type="Pfam" id="PF00248">
    <property type="entry name" value="Aldo_ket_red"/>
    <property type="match status" value="1"/>
</dbReference>
<evidence type="ECO:0000259" key="2">
    <source>
        <dbReference type="Pfam" id="PF00248"/>
    </source>
</evidence>
<evidence type="ECO:0000256" key="1">
    <source>
        <dbReference type="ARBA" id="ARBA00023002"/>
    </source>
</evidence>
<organism evidence="3 4">
    <name type="scientific">Cryobacterium psychrotolerans</name>
    <dbReference type="NCBI Taxonomy" id="386301"/>
    <lineage>
        <taxon>Bacteria</taxon>
        <taxon>Bacillati</taxon>
        <taxon>Actinomycetota</taxon>
        <taxon>Actinomycetes</taxon>
        <taxon>Micrococcales</taxon>
        <taxon>Microbacteriaceae</taxon>
        <taxon>Cryobacterium</taxon>
    </lineage>
</organism>
<feature type="domain" description="NADP-dependent oxidoreductase" evidence="2">
    <location>
        <begin position="16"/>
        <end position="312"/>
    </location>
</feature>
<dbReference type="InterPro" id="IPR036812">
    <property type="entry name" value="NAD(P)_OxRdtase_dom_sf"/>
</dbReference>
<keyword evidence="1" id="KW-0560">Oxidoreductase</keyword>
<proteinExistence type="predicted"/>
<dbReference type="Proteomes" id="UP000198701">
    <property type="component" value="Unassembled WGS sequence"/>
</dbReference>
<dbReference type="GO" id="GO:0005829">
    <property type="term" value="C:cytosol"/>
    <property type="evidence" value="ECO:0007669"/>
    <property type="project" value="TreeGrafter"/>
</dbReference>
<dbReference type="SUPFAM" id="SSF51430">
    <property type="entry name" value="NAD(P)-linked oxidoreductase"/>
    <property type="match status" value="1"/>
</dbReference>
<dbReference type="RefSeq" id="WP_092325088.1">
    <property type="nucleotide sequence ID" value="NZ_FNFU01000027.1"/>
</dbReference>
<dbReference type="InterPro" id="IPR050523">
    <property type="entry name" value="AKR_Detox_Biosynth"/>
</dbReference>
<dbReference type="OrthoDB" id="9768793at2"/>
<dbReference type="InterPro" id="IPR020471">
    <property type="entry name" value="AKR"/>
</dbReference>
<dbReference type="GO" id="GO:0016491">
    <property type="term" value="F:oxidoreductase activity"/>
    <property type="evidence" value="ECO:0007669"/>
    <property type="project" value="UniProtKB-KW"/>
</dbReference>
<dbReference type="Gene3D" id="3.20.20.100">
    <property type="entry name" value="NADP-dependent oxidoreductase domain"/>
    <property type="match status" value="1"/>
</dbReference>
<dbReference type="InterPro" id="IPR023210">
    <property type="entry name" value="NADP_OxRdtase_dom"/>
</dbReference>
<gene>
    <name evidence="3" type="ORF">SAMN05216282_1278</name>
</gene>